<dbReference type="AlphaFoldDB" id="Q3IE89"/>
<evidence type="ECO:0000313" key="2">
    <source>
        <dbReference type="EMBL" id="CAI85974.1"/>
    </source>
</evidence>
<dbReference type="KEGG" id="pha:PSHAa0893"/>
<keyword evidence="2" id="KW-0378">Hydrolase</keyword>
<evidence type="ECO:0000313" key="3">
    <source>
        <dbReference type="Proteomes" id="UP000006843"/>
    </source>
</evidence>
<dbReference type="PRINTS" id="PR00111">
    <property type="entry name" value="ABHYDROLASE"/>
</dbReference>
<dbReference type="EC" id="3.-.-.-" evidence="2"/>
<evidence type="ECO:0000259" key="1">
    <source>
        <dbReference type="Pfam" id="PF12697"/>
    </source>
</evidence>
<protein>
    <submittedName>
        <fullName evidence="2">Hydrolase acting on oxygenated substrates (Epoxide hydrolase)</fullName>
        <ecNumber evidence="2">3.-.-.-</ecNumber>
    </submittedName>
</protein>
<dbReference type="eggNOG" id="COG2267">
    <property type="taxonomic scope" value="Bacteria"/>
</dbReference>
<feature type="domain" description="AB hydrolase-1" evidence="1">
    <location>
        <begin position="57"/>
        <end position="287"/>
    </location>
</feature>
<accession>Q3IE89</accession>
<dbReference type="Pfam" id="PF12697">
    <property type="entry name" value="Abhydrolase_6"/>
    <property type="match status" value="1"/>
</dbReference>
<dbReference type="Gene3D" id="3.40.50.1820">
    <property type="entry name" value="alpha/beta hydrolase"/>
    <property type="match status" value="1"/>
</dbReference>
<keyword evidence="3" id="KW-1185">Reference proteome</keyword>
<organism evidence="2 3">
    <name type="scientific">Pseudoalteromonas translucida (strain TAC 125)</name>
    <dbReference type="NCBI Taxonomy" id="326442"/>
    <lineage>
        <taxon>Bacteria</taxon>
        <taxon>Pseudomonadati</taxon>
        <taxon>Pseudomonadota</taxon>
        <taxon>Gammaproteobacteria</taxon>
        <taxon>Alteromonadales</taxon>
        <taxon>Pseudoalteromonadaceae</taxon>
        <taxon>Pseudoalteromonas</taxon>
    </lineage>
</organism>
<dbReference type="SUPFAM" id="SSF53474">
    <property type="entry name" value="alpha/beta-Hydrolases"/>
    <property type="match status" value="1"/>
</dbReference>
<dbReference type="STRING" id="326442.PSHAa0893"/>
<reference evidence="2 3" key="1">
    <citation type="journal article" date="2005" name="Genome Res.">
        <title>Coping with cold: the genome of the versatile marine Antarctica bacterium Pseudoalteromonas haloplanktis TAC125.</title>
        <authorList>
            <person name="Medigue C."/>
            <person name="Krin E."/>
            <person name="Pascal G."/>
            <person name="Barbe V."/>
            <person name="Bernsel A."/>
            <person name="Bertin P."/>
            <person name="Cheung F."/>
            <person name="Cruveiller S."/>
            <person name="Damico S."/>
            <person name="Duilio A."/>
            <person name="Fang G."/>
            <person name="Feller G."/>
            <person name="Mangenot S."/>
            <person name="Marino G."/>
            <person name="Nilsson J."/>
            <person name="Parilli E."/>
            <person name="Rocha E."/>
            <person name="Rouy Z."/>
            <person name="Sekowska A."/>
            <person name="Tutino M.L."/>
            <person name="Vallenet D."/>
            <person name="von Heijne G."/>
            <person name="Danchin A."/>
        </authorList>
    </citation>
    <scope>NUCLEOTIDE SEQUENCE [LARGE SCALE GENOMIC DNA]</scope>
    <source>
        <strain evidence="3">TAC 125</strain>
    </source>
</reference>
<sequence>MSVHYLVSKAKLGVRVLNQQTTNPEKAQDLPLPLGHFVTLENGLKLHYLEQGQGPIVIWLHGSGPGASGFSNFKGNYPEFADAGYRNIVLDLPGFGRSDKPDDVNYDLAFFVTALNGFINALDLPKVTLLGNSLGGAIALGQALDYPDTVERLILMAPGGVEERETYFQMEGIVRMVEVYSRGPMGVNQMREVMSLQLFDSAVLSDDILAERAAVAVTQPANLFSTMMVPNMTERLGELNCPVLGFWGTNDKFNPHQGMHKILDNVPTARFIMLNRCGHWVQVEHQRLFNSSCIDFLQHG</sequence>
<dbReference type="InterPro" id="IPR000073">
    <property type="entry name" value="AB_hydrolase_1"/>
</dbReference>
<dbReference type="PANTHER" id="PTHR46438">
    <property type="entry name" value="ALPHA/BETA-HYDROLASES SUPERFAMILY PROTEIN"/>
    <property type="match status" value="1"/>
</dbReference>
<dbReference type="InterPro" id="IPR029058">
    <property type="entry name" value="AB_hydrolase_fold"/>
</dbReference>
<name>Q3IE89_PSET1</name>
<dbReference type="HOGENOM" id="CLU_020336_13_2_6"/>
<dbReference type="BioCyc" id="PHAL326442:PSHA_RS04365-MONOMER"/>
<dbReference type="Proteomes" id="UP000006843">
    <property type="component" value="Chromosome I"/>
</dbReference>
<dbReference type="PANTHER" id="PTHR46438:SF11">
    <property type="entry name" value="LIPASE-RELATED"/>
    <property type="match status" value="1"/>
</dbReference>
<dbReference type="GO" id="GO:0016787">
    <property type="term" value="F:hydrolase activity"/>
    <property type="evidence" value="ECO:0007669"/>
    <property type="project" value="UniProtKB-KW"/>
</dbReference>
<gene>
    <name evidence="2" type="primary">tesD</name>
    <name evidence="2" type="ordered locus">PSHAa0893</name>
</gene>
<dbReference type="EMBL" id="CR954246">
    <property type="protein sequence ID" value="CAI85974.1"/>
    <property type="molecule type" value="Genomic_DNA"/>
</dbReference>
<dbReference type="ESTHER" id="pseht-q3ie89">
    <property type="family name" value="Carbon-carbon_bond_hydrolase"/>
</dbReference>
<proteinExistence type="predicted"/>